<name>A0A2T1DKC7_9CYAN</name>
<gene>
    <name evidence="2" type="ORF">C7B65_05965</name>
</gene>
<evidence type="ECO:0000313" key="3">
    <source>
        <dbReference type="Proteomes" id="UP000238634"/>
    </source>
</evidence>
<reference evidence="2 3" key="1">
    <citation type="submission" date="2018-02" db="EMBL/GenBank/DDBJ databases">
        <authorList>
            <person name="Cohen D.B."/>
            <person name="Kent A.D."/>
        </authorList>
    </citation>
    <scope>NUCLEOTIDE SEQUENCE [LARGE SCALE GENOMIC DNA]</scope>
    <source>
        <strain evidence="2 3">ULC007</strain>
    </source>
</reference>
<protein>
    <submittedName>
        <fullName evidence="2">Uncharacterized protein</fullName>
    </submittedName>
</protein>
<dbReference type="STRING" id="1920490.GCA_001895925_03573"/>
<evidence type="ECO:0000256" key="1">
    <source>
        <dbReference type="SAM" id="MobiDB-lite"/>
    </source>
</evidence>
<organism evidence="2 3">
    <name type="scientific">Phormidesmis priestleyi ULC007</name>
    <dbReference type="NCBI Taxonomy" id="1920490"/>
    <lineage>
        <taxon>Bacteria</taxon>
        <taxon>Bacillati</taxon>
        <taxon>Cyanobacteriota</taxon>
        <taxon>Cyanophyceae</taxon>
        <taxon>Leptolyngbyales</taxon>
        <taxon>Leptolyngbyaceae</taxon>
        <taxon>Phormidesmis</taxon>
    </lineage>
</organism>
<sequence length="118" mass="12943">MNPTSLPFDDLPPLELEESDSSLGRQLEEALSRYFYESCDGVTQALLTNCEWCFTTISTAPTLVINGADRAMSQRVLNHVVAISTALLHFSTSARVLIGSSSEAETLIEIRVDEISAY</sequence>
<accession>A0A2T1DKC7</accession>
<dbReference type="OrthoDB" id="531116at2"/>
<keyword evidence="3" id="KW-1185">Reference proteome</keyword>
<comment type="caution">
    <text evidence="2">The sequence shown here is derived from an EMBL/GenBank/DDBJ whole genome shotgun (WGS) entry which is preliminary data.</text>
</comment>
<evidence type="ECO:0000313" key="2">
    <source>
        <dbReference type="EMBL" id="PSB20949.1"/>
    </source>
</evidence>
<feature type="compositionally biased region" description="Low complexity" evidence="1">
    <location>
        <begin position="1"/>
        <end position="14"/>
    </location>
</feature>
<dbReference type="EMBL" id="PVWG01000004">
    <property type="protein sequence ID" value="PSB20949.1"/>
    <property type="molecule type" value="Genomic_DNA"/>
</dbReference>
<reference evidence="2 3" key="2">
    <citation type="submission" date="2018-03" db="EMBL/GenBank/DDBJ databases">
        <title>The ancient ancestry and fast evolution of plastids.</title>
        <authorList>
            <person name="Moore K.R."/>
            <person name="Magnabosco C."/>
            <person name="Momper L."/>
            <person name="Gold D.A."/>
            <person name="Bosak T."/>
            <person name="Fournier G.P."/>
        </authorList>
    </citation>
    <scope>NUCLEOTIDE SEQUENCE [LARGE SCALE GENOMIC DNA]</scope>
    <source>
        <strain evidence="2 3">ULC007</strain>
    </source>
</reference>
<proteinExistence type="predicted"/>
<dbReference type="Proteomes" id="UP000238634">
    <property type="component" value="Unassembled WGS sequence"/>
</dbReference>
<feature type="region of interest" description="Disordered" evidence="1">
    <location>
        <begin position="1"/>
        <end position="22"/>
    </location>
</feature>
<dbReference type="AlphaFoldDB" id="A0A2T1DKC7"/>
<dbReference type="RefSeq" id="WP_073070665.1">
    <property type="nucleotide sequence ID" value="NZ_MPPI01000008.1"/>
</dbReference>